<dbReference type="InterPro" id="IPR003423">
    <property type="entry name" value="OMP_efflux"/>
</dbReference>
<sequence>MRKRLFAPAAVLCAIFVSPFGAVSAVEQSALTTLIRTVLDDNPRVLAARSALDAAQARERAADQPLYNPDLDIEYEDAADVTKTLGLSQSVDWGDKREARTRVAALEQERVSAELSGIRQTLAVELLAALADYHTAAELTALAKQRRGLMQRFLSLIEQRLQVGDLGQVALDLARLADTEANLQLARLRGVQAEAEQGLTAIADAGLNGWPALPDIPSSTRFNAANIDTLLEQLPALRAMRSQIAKARAAVELSRRERRADPTIALRGGREASDNLIGLSLSIPLFVRNNFSAEVDAANADAIQIEQNAHNLYRITRARLISTARRFELGREAWDDWQQIGQTSLESQTQLLERLWQAGELSTADYLVQIKQTLDTRTAAAELRGSLWQVWFEWLAASGKTESWLGLKD</sequence>
<dbReference type="GO" id="GO:0015562">
    <property type="term" value="F:efflux transmembrane transporter activity"/>
    <property type="evidence" value="ECO:0007669"/>
    <property type="project" value="InterPro"/>
</dbReference>
<name>A0A3B1AB83_9ZZZZ</name>
<dbReference type="AlphaFoldDB" id="A0A3B1AB83"/>
<dbReference type="Gene3D" id="1.20.1600.10">
    <property type="entry name" value="Outer membrane efflux proteins (OEP)"/>
    <property type="match status" value="1"/>
</dbReference>
<dbReference type="Pfam" id="PF02321">
    <property type="entry name" value="OEP"/>
    <property type="match status" value="1"/>
</dbReference>
<protein>
    <recommendedName>
        <fullName evidence="2">Heavy metal RND efflux outer membrane protein, CzcC family</fullName>
    </recommendedName>
</protein>
<dbReference type="PANTHER" id="PTHR30203">
    <property type="entry name" value="OUTER MEMBRANE CATION EFFLUX PROTEIN"/>
    <property type="match status" value="1"/>
</dbReference>
<dbReference type="InterPro" id="IPR010131">
    <property type="entry name" value="MdtP/NodT-like"/>
</dbReference>
<organism evidence="1">
    <name type="scientific">hydrothermal vent metagenome</name>
    <dbReference type="NCBI Taxonomy" id="652676"/>
    <lineage>
        <taxon>unclassified sequences</taxon>
        <taxon>metagenomes</taxon>
        <taxon>ecological metagenomes</taxon>
    </lineage>
</organism>
<evidence type="ECO:0000313" key="1">
    <source>
        <dbReference type="EMBL" id="VAX03016.1"/>
    </source>
</evidence>
<dbReference type="EMBL" id="UOFU01000306">
    <property type="protein sequence ID" value="VAX03016.1"/>
    <property type="molecule type" value="Genomic_DNA"/>
</dbReference>
<dbReference type="PANTHER" id="PTHR30203:SF24">
    <property type="entry name" value="BLR4935 PROTEIN"/>
    <property type="match status" value="1"/>
</dbReference>
<evidence type="ECO:0008006" key="2">
    <source>
        <dbReference type="Google" id="ProtNLM"/>
    </source>
</evidence>
<reference evidence="1" key="1">
    <citation type="submission" date="2018-06" db="EMBL/GenBank/DDBJ databases">
        <authorList>
            <person name="Zhirakovskaya E."/>
        </authorList>
    </citation>
    <scope>NUCLEOTIDE SEQUENCE</scope>
</reference>
<proteinExistence type="predicted"/>
<dbReference type="SUPFAM" id="SSF56954">
    <property type="entry name" value="Outer membrane efflux proteins (OEP)"/>
    <property type="match status" value="1"/>
</dbReference>
<gene>
    <name evidence="1" type="ORF">MNBD_GAMMA20-629</name>
</gene>
<accession>A0A3B1AB83</accession>